<organism evidence="1 2">
    <name type="scientific">Scortum barcoo</name>
    <name type="common">barcoo grunter</name>
    <dbReference type="NCBI Taxonomy" id="214431"/>
    <lineage>
        <taxon>Eukaryota</taxon>
        <taxon>Metazoa</taxon>
        <taxon>Chordata</taxon>
        <taxon>Craniata</taxon>
        <taxon>Vertebrata</taxon>
        <taxon>Euteleostomi</taxon>
        <taxon>Actinopterygii</taxon>
        <taxon>Neopterygii</taxon>
        <taxon>Teleostei</taxon>
        <taxon>Neoteleostei</taxon>
        <taxon>Acanthomorphata</taxon>
        <taxon>Eupercaria</taxon>
        <taxon>Centrarchiformes</taxon>
        <taxon>Terapontoidei</taxon>
        <taxon>Terapontidae</taxon>
        <taxon>Scortum</taxon>
    </lineage>
</organism>
<reference evidence="1" key="1">
    <citation type="submission" date="2022-04" db="EMBL/GenBank/DDBJ databases">
        <title>Jade perch genome.</title>
        <authorList>
            <person name="Chao B."/>
        </authorList>
    </citation>
    <scope>NUCLEOTIDE SEQUENCE</scope>
    <source>
        <strain evidence="1">CB-2022</strain>
    </source>
</reference>
<keyword evidence="2" id="KW-1185">Reference proteome</keyword>
<proteinExistence type="predicted"/>
<feature type="non-terminal residue" evidence="1">
    <location>
        <position position="1161"/>
    </location>
</feature>
<sequence length="1161" mass="128199">MFNFLNYYFLKFNKLIVISSPLIPFLLLPFHPLLSCLDAVVCGGELSMGELQDPFLVSIHLIVDPGQGKFLQRAADAVLAWVHPELQLFRVSERASVSQRPRPKHHQNGSPVAACQPALAVILFLQEAYGGEEQILMLHHTLQRPPWRYHHTEKVSNGRRMLPLTPCSQDFFTLSPGTPLWAVRQVHYGKEIVRFTVYCRHENYVDMVRLYKLLLQRRVAQKKEDFCFFVVYSNPDMEIQLSFKRLPRGQSPVVLESAVMEVRVRDVGALVPLLPHPCSPISEVRWQTEDYDGNKILLQIQGAHFKHDLCHFASTITESASAPSTFTRSAASHRNRRHHHHRPASRLRVHHTAQSLACEEPDEQEPWPEQHHPDVWRAQWRGHRSGSLFSLPNMGSASSHSTCSSPGPSPSPNHRSHSLHRSASLIPPFRLNVDALIGAEETDVDTGNKVDPGGSVDLTVVSAYIKSSLPQTSRPLSAPPEDLGPSLSPTVEVAYKAATLGRAPNSIITNISATSTFTGSRMQSTSVNTSAAPSLSDVSINHSDSCSIISAPIEEADKVEEEEDQDSAGETCLSPQSEHLNRCESPCEVSTQSEGGNPIIVLAGCHGEGSLQPCRDSILDSISFSPLEGRLKVLRLTVLCFSSSKTPEITLHHFLLQKVTSEVTESPFLPYKEMPGCLRDTRAEETDSTGRTHRQGLTGLTGGREADGLTDSWSHADTTSPVFGPPVAPCGRFPSCSTEDMCRLLVASLFICLWLAERSQCDGSLQDSMGELHASFAVSLYQTLTETENNSNLIVSPVSVSLSLGLLQLGARGNTLAQLEETLGYNVNEAQVQDFLLHSQTDKSNASQGMWLQQTCTLLIQSGVQLLTEFTQHAAAWVNTSVVRANFSQPNHTRSQLERAGYSQDEMWPLQAGSSSGELSGSGEAQAEALWWGHRLQMALVNTVAFRGVWQKQFLFTNTQNLPFILSDGTAVKVPMMYQATEVSFGQFRTASDQRYTVLGLPYLGRSLSLQVVLPSERKTPLASLESQLTARQLASWETGLRRTKMDIFLPRFKMQNRFNLRSVLPAMGISDAFNPTAADFTGISSRTVITVALLAADSLFLPAAEESLYVSDAFHEVRIEVTEDGTKAAAATAMVLLKRSRAPVFKADRPFIFLLRQINT</sequence>
<accession>A0ACB8VNI8</accession>
<name>A0ACB8VNI8_9TELE</name>
<comment type="caution">
    <text evidence="1">The sequence shown here is derived from an EMBL/GenBank/DDBJ whole genome shotgun (WGS) entry which is preliminary data.</text>
</comment>
<dbReference type="EMBL" id="CM041550">
    <property type="protein sequence ID" value="KAI3356078.1"/>
    <property type="molecule type" value="Genomic_DNA"/>
</dbReference>
<gene>
    <name evidence="1" type="ORF">L3Q82_017343</name>
</gene>
<protein>
    <submittedName>
        <fullName evidence="1">Uncharacterized protein</fullName>
    </submittedName>
</protein>
<dbReference type="Proteomes" id="UP000831701">
    <property type="component" value="Chromosome 20"/>
</dbReference>
<evidence type="ECO:0000313" key="2">
    <source>
        <dbReference type="Proteomes" id="UP000831701"/>
    </source>
</evidence>
<evidence type="ECO:0000313" key="1">
    <source>
        <dbReference type="EMBL" id="KAI3356078.1"/>
    </source>
</evidence>